<gene>
    <name evidence="4" type="ORF">CDAUBV1_LOCUS12323</name>
</gene>
<dbReference type="PROSITE" id="PS50297">
    <property type="entry name" value="ANK_REP_REGION"/>
    <property type="match status" value="2"/>
</dbReference>
<keyword evidence="2 3" id="KW-0040">ANK repeat</keyword>
<evidence type="ECO:0000313" key="5">
    <source>
        <dbReference type="Proteomes" id="UP001497525"/>
    </source>
</evidence>
<proteinExistence type="predicted"/>
<reference evidence="4" key="1">
    <citation type="submission" date="2024-06" db="EMBL/GenBank/DDBJ databases">
        <authorList>
            <person name="Liu X."/>
            <person name="Lenzi L."/>
            <person name="Haldenby T S."/>
            <person name="Uol C."/>
        </authorList>
    </citation>
    <scope>NUCLEOTIDE SEQUENCE</scope>
</reference>
<sequence length="183" mass="19759">MHDHDSSCGCVSSATTSVHQTLEEMDFERGLWSAAAMGDMNRLDRLLSKSNVDVNTQDKYGYTALHYAARNNQLEACVKLLQSGADVFRATSSDGATAAHRAAFAGHLSVLQLLLAKGGESLSLTTDHDGQTCLHSACRGNQVNTVQWLSANYPRLTKMKDDKGRFPALLGNLDPAEQSDSVS</sequence>
<organism evidence="4 5">
    <name type="scientific">Calicophoron daubneyi</name>
    <name type="common">Rumen fluke</name>
    <name type="synonym">Paramphistomum daubneyi</name>
    <dbReference type="NCBI Taxonomy" id="300641"/>
    <lineage>
        <taxon>Eukaryota</taxon>
        <taxon>Metazoa</taxon>
        <taxon>Spiralia</taxon>
        <taxon>Lophotrochozoa</taxon>
        <taxon>Platyhelminthes</taxon>
        <taxon>Trematoda</taxon>
        <taxon>Digenea</taxon>
        <taxon>Plagiorchiida</taxon>
        <taxon>Pronocephalata</taxon>
        <taxon>Paramphistomoidea</taxon>
        <taxon>Paramphistomidae</taxon>
        <taxon>Calicophoron</taxon>
    </lineage>
</organism>
<name>A0AAV2TKT5_CALDB</name>
<feature type="repeat" description="ANK" evidence="3">
    <location>
        <begin position="60"/>
        <end position="92"/>
    </location>
</feature>
<dbReference type="PANTHER" id="PTHR24186:SF38">
    <property type="entry name" value="ANKYRIN REPEAT FAMILY PROTEIN"/>
    <property type="match status" value="1"/>
</dbReference>
<feature type="repeat" description="ANK" evidence="3">
    <location>
        <begin position="94"/>
        <end position="120"/>
    </location>
</feature>
<dbReference type="SUPFAM" id="SSF48403">
    <property type="entry name" value="Ankyrin repeat"/>
    <property type="match status" value="1"/>
</dbReference>
<dbReference type="InterPro" id="IPR002110">
    <property type="entry name" value="Ankyrin_rpt"/>
</dbReference>
<evidence type="ECO:0000256" key="3">
    <source>
        <dbReference type="PROSITE-ProRule" id="PRU00023"/>
    </source>
</evidence>
<protein>
    <recommendedName>
        <fullName evidence="6">Ankyrin repeat domain-containing protein 39</fullName>
    </recommendedName>
</protein>
<accession>A0AAV2TKT5</accession>
<dbReference type="EMBL" id="CAXLJL010000445">
    <property type="protein sequence ID" value="CAL5137840.1"/>
    <property type="molecule type" value="Genomic_DNA"/>
</dbReference>
<dbReference type="SMART" id="SM00248">
    <property type="entry name" value="ANK"/>
    <property type="match status" value="4"/>
</dbReference>
<dbReference type="PROSITE" id="PS50088">
    <property type="entry name" value="ANK_REPEAT"/>
    <property type="match status" value="2"/>
</dbReference>
<evidence type="ECO:0008006" key="6">
    <source>
        <dbReference type="Google" id="ProtNLM"/>
    </source>
</evidence>
<dbReference type="Gene3D" id="1.25.40.20">
    <property type="entry name" value="Ankyrin repeat-containing domain"/>
    <property type="match status" value="1"/>
</dbReference>
<comment type="caution">
    <text evidence="4">The sequence shown here is derived from an EMBL/GenBank/DDBJ whole genome shotgun (WGS) entry which is preliminary data.</text>
</comment>
<keyword evidence="1" id="KW-0677">Repeat</keyword>
<dbReference type="AlphaFoldDB" id="A0AAV2TKT5"/>
<dbReference type="PANTHER" id="PTHR24186">
    <property type="entry name" value="PROTEIN PHOSPHATASE 1 REGULATORY SUBUNIT"/>
    <property type="match status" value="1"/>
</dbReference>
<evidence type="ECO:0000256" key="2">
    <source>
        <dbReference type="ARBA" id="ARBA00023043"/>
    </source>
</evidence>
<dbReference type="Pfam" id="PF12796">
    <property type="entry name" value="Ank_2"/>
    <property type="match status" value="1"/>
</dbReference>
<evidence type="ECO:0000313" key="4">
    <source>
        <dbReference type="EMBL" id="CAL5137840.1"/>
    </source>
</evidence>
<dbReference type="Proteomes" id="UP001497525">
    <property type="component" value="Unassembled WGS sequence"/>
</dbReference>
<dbReference type="InterPro" id="IPR036770">
    <property type="entry name" value="Ankyrin_rpt-contain_sf"/>
</dbReference>
<evidence type="ECO:0000256" key="1">
    <source>
        <dbReference type="ARBA" id="ARBA00022737"/>
    </source>
</evidence>
<dbReference type="GO" id="GO:0005886">
    <property type="term" value="C:plasma membrane"/>
    <property type="evidence" value="ECO:0007669"/>
    <property type="project" value="TreeGrafter"/>
</dbReference>